<feature type="transmembrane region" description="Helical" evidence="2">
    <location>
        <begin position="66"/>
        <end position="85"/>
    </location>
</feature>
<keyword evidence="2" id="KW-0812">Transmembrane</keyword>
<proteinExistence type="predicted"/>
<name>A0A4Q7YGG9_9BACT</name>
<evidence type="ECO:0000256" key="2">
    <source>
        <dbReference type="SAM" id="Phobius"/>
    </source>
</evidence>
<evidence type="ECO:0000313" key="4">
    <source>
        <dbReference type="Proteomes" id="UP000292958"/>
    </source>
</evidence>
<organism evidence="3 4">
    <name type="scientific">Edaphobacter modestus</name>
    <dbReference type="NCBI Taxonomy" id="388466"/>
    <lineage>
        <taxon>Bacteria</taxon>
        <taxon>Pseudomonadati</taxon>
        <taxon>Acidobacteriota</taxon>
        <taxon>Terriglobia</taxon>
        <taxon>Terriglobales</taxon>
        <taxon>Acidobacteriaceae</taxon>
        <taxon>Edaphobacter</taxon>
    </lineage>
</organism>
<keyword evidence="2" id="KW-1133">Transmembrane helix</keyword>
<dbReference type="AlphaFoldDB" id="A0A4Q7YGG9"/>
<gene>
    <name evidence="3" type="ORF">BDD14_5465</name>
</gene>
<keyword evidence="2" id="KW-0472">Membrane</keyword>
<comment type="caution">
    <text evidence="3">The sequence shown here is derived from an EMBL/GenBank/DDBJ whole genome shotgun (WGS) entry which is preliminary data.</text>
</comment>
<protein>
    <submittedName>
        <fullName evidence="3">Uncharacterized protein</fullName>
    </submittedName>
</protein>
<feature type="region of interest" description="Disordered" evidence="1">
    <location>
        <begin position="32"/>
        <end position="53"/>
    </location>
</feature>
<keyword evidence="4" id="KW-1185">Reference proteome</keyword>
<reference evidence="3 4" key="1">
    <citation type="submission" date="2019-02" db="EMBL/GenBank/DDBJ databases">
        <title>Genomic Encyclopedia of Archaeal and Bacterial Type Strains, Phase II (KMG-II): from individual species to whole genera.</title>
        <authorList>
            <person name="Goeker M."/>
        </authorList>
    </citation>
    <scope>NUCLEOTIDE SEQUENCE [LARGE SCALE GENOMIC DNA]</scope>
    <source>
        <strain evidence="3 4">DSM 18101</strain>
    </source>
</reference>
<dbReference type="Proteomes" id="UP000292958">
    <property type="component" value="Unassembled WGS sequence"/>
</dbReference>
<sequence length="143" mass="15874">MTTGEDTRVKANQFRGSDETLAGSFHKDHVRIADDRTPASRRGGQNTKRDDRTPRIVPRIVVAEQWLCFLLGLICMICGVCGLFTKYNQDSPFAYIRWLGPAHEPILRATAIACFVMGAILVRCGLASPQQSLVSIDQKPLQT</sequence>
<evidence type="ECO:0000256" key="1">
    <source>
        <dbReference type="SAM" id="MobiDB-lite"/>
    </source>
</evidence>
<dbReference type="EMBL" id="SHKW01000002">
    <property type="protein sequence ID" value="RZU35419.1"/>
    <property type="molecule type" value="Genomic_DNA"/>
</dbReference>
<accession>A0A4Q7YGG9</accession>
<evidence type="ECO:0000313" key="3">
    <source>
        <dbReference type="EMBL" id="RZU35419.1"/>
    </source>
</evidence>
<feature type="transmembrane region" description="Helical" evidence="2">
    <location>
        <begin position="105"/>
        <end position="126"/>
    </location>
</feature>